<dbReference type="InterPro" id="IPR004111">
    <property type="entry name" value="Repressor_TetR_C"/>
</dbReference>
<dbReference type="PROSITE" id="PS50977">
    <property type="entry name" value="HTH_TETR_2"/>
    <property type="match status" value="1"/>
</dbReference>
<reference evidence="6 7" key="2">
    <citation type="journal article" date="2011" name="J. Antibiot.">
        <title>Furaquinocins I and J: novel polyketide isoprenoid hybrid compounds from Streptomyces reveromyceticus SN-593.</title>
        <authorList>
            <person name="Panthee S."/>
            <person name="Takahashi S."/>
            <person name="Takagi H."/>
            <person name="Nogawa T."/>
            <person name="Oowada E."/>
            <person name="Uramoto M."/>
            <person name="Osada H."/>
        </authorList>
    </citation>
    <scope>NUCLEOTIDE SEQUENCE [LARGE SCALE GENOMIC DNA]</scope>
    <source>
        <strain evidence="6 7">SN-593</strain>
    </source>
</reference>
<name>A0A7U3VQV2_9ACTN</name>
<proteinExistence type="predicted"/>
<evidence type="ECO:0000313" key="6">
    <source>
        <dbReference type="EMBL" id="BBB00120.1"/>
    </source>
</evidence>
<dbReference type="AlphaFoldDB" id="A0A7U3VQV2"/>
<organism evidence="6 7">
    <name type="scientific">Actinacidiphila reveromycinica</name>
    <dbReference type="NCBI Taxonomy" id="659352"/>
    <lineage>
        <taxon>Bacteria</taxon>
        <taxon>Bacillati</taxon>
        <taxon>Actinomycetota</taxon>
        <taxon>Actinomycetes</taxon>
        <taxon>Kitasatosporales</taxon>
        <taxon>Streptomycetaceae</taxon>
        <taxon>Actinacidiphila</taxon>
    </lineage>
</organism>
<sequence length="236" mass="25626">MTGPTEPRTRSRRSVERPPVTAAMIVEAATALTAEGGLEGWSTRQLAGELEVWPRVIYHHVGDRDAVADAVADRVVGRIRVPEPGLPWRQWFEELLLGGREVLRGYRGVARRLVRTGPILPSALAIMDRGVLVLRDAGFADGATAAYRYLTNSAYLLVAVEDDRAEHLPDARARLAVTLAAHRDDPEHSGLAEVGRAVMGRGADDPGAIRAVEEEFYAYTVARSLDGVGMLLGDRA</sequence>
<dbReference type="Proteomes" id="UP000595703">
    <property type="component" value="Chromosome"/>
</dbReference>
<evidence type="ECO:0000256" key="2">
    <source>
        <dbReference type="ARBA" id="ARBA00023125"/>
    </source>
</evidence>
<keyword evidence="3" id="KW-0804">Transcription</keyword>
<dbReference type="InterPro" id="IPR001647">
    <property type="entry name" value="HTH_TetR"/>
</dbReference>
<dbReference type="InterPro" id="IPR009057">
    <property type="entry name" value="Homeodomain-like_sf"/>
</dbReference>
<dbReference type="GO" id="GO:0045892">
    <property type="term" value="P:negative regulation of DNA-templated transcription"/>
    <property type="evidence" value="ECO:0007669"/>
    <property type="project" value="InterPro"/>
</dbReference>
<dbReference type="RefSeq" id="WP_202236185.1">
    <property type="nucleotide sequence ID" value="NZ_AP018365.1"/>
</dbReference>
<dbReference type="Pfam" id="PF02909">
    <property type="entry name" value="TetR_C_1"/>
    <property type="match status" value="1"/>
</dbReference>
<evidence type="ECO:0000313" key="7">
    <source>
        <dbReference type="Proteomes" id="UP000595703"/>
    </source>
</evidence>
<reference evidence="6 7" key="4">
    <citation type="journal article" date="2020" name="Sci. Rep.">
        <title>beta-carboline chemical signals induce reveromycin production through a LuxR family regulator in Streptomyces sp. SN-593.</title>
        <authorList>
            <person name="Panthee S."/>
            <person name="Kito N."/>
            <person name="Hayashi T."/>
            <person name="Shimizu T."/>
            <person name="Ishikawa J."/>
            <person name="Hamamoto H."/>
            <person name="Osada H."/>
            <person name="Takahashi S."/>
        </authorList>
    </citation>
    <scope>NUCLEOTIDE SEQUENCE [LARGE SCALE GENOMIC DNA]</scope>
    <source>
        <strain evidence="6 7">SN-593</strain>
    </source>
</reference>
<reference evidence="6 7" key="1">
    <citation type="journal article" date="2010" name="J. Bacteriol.">
        <title>Biochemical characterization of a novel indole prenyltransferase from Streptomyces sp. SN-593.</title>
        <authorList>
            <person name="Takahashi S."/>
            <person name="Takagi H."/>
            <person name="Toyoda A."/>
            <person name="Uramoto M."/>
            <person name="Nogawa T."/>
            <person name="Ueki M."/>
            <person name="Sakaki Y."/>
            <person name="Osada H."/>
        </authorList>
    </citation>
    <scope>NUCLEOTIDE SEQUENCE [LARGE SCALE GENOMIC DNA]</scope>
    <source>
        <strain evidence="6 7">SN-593</strain>
    </source>
</reference>
<dbReference type="SUPFAM" id="SSF48498">
    <property type="entry name" value="Tetracyclin repressor-like, C-terminal domain"/>
    <property type="match status" value="1"/>
</dbReference>
<evidence type="ECO:0000256" key="4">
    <source>
        <dbReference type="PROSITE-ProRule" id="PRU00335"/>
    </source>
</evidence>
<dbReference type="SUPFAM" id="SSF46689">
    <property type="entry name" value="Homeodomain-like"/>
    <property type="match status" value="1"/>
</dbReference>
<keyword evidence="1" id="KW-0805">Transcription regulation</keyword>
<feature type="DNA-binding region" description="H-T-H motif" evidence="4">
    <location>
        <begin position="42"/>
        <end position="61"/>
    </location>
</feature>
<accession>A0A7U3VQV2</accession>
<evidence type="ECO:0000259" key="5">
    <source>
        <dbReference type="PROSITE" id="PS50977"/>
    </source>
</evidence>
<keyword evidence="7" id="KW-1185">Reference proteome</keyword>
<feature type="domain" description="HTH tetR-type" evidence="5">
    <location>
        <begin position="19"/>
        <end position="79"/>
    </location>
</feature>
<keyword evidence="2 4" id="KW-0238">DNA-binding</keyword>
<evidence type="ECO:0000256" key="1">
    <source>
        <dbReference type="ARBA" id="ARBA00023015"/>
    </source>
</evidence>
<gene>
    <name evidence="6" type="ORF">RVR_7036</name>
</gene>
<dbReference type="GO" id="GO:0003677">
    <property type="term" value="F:DNA binding"/>
    <property type="evidence" value="ECO:0007669"/>
    <property type="project" value="UniProtKB-UniRule"/>
</dbReference>
<evidence type="ECO:0000256" key="3">
    <source>
        <dbReference type="ARBA" id="ARBA00023163"/>
    </source>
</evidence>
<dbReference type="EMBL" id="AP018365">
    <property type="protein sequence ID" value="BBB00120.1"/>
    <property type="molecule type" value="Genomic_DNA"/>
</dbReference>
<dbReference type="InterPro" id="IPR036271">
    <property type="entry name" value="Tet_transcr_reg_TetR-rel_C_sf"/>
</dbReference>
<reference evidence="6 7" key="3">
    <citation type="journal article" date="2011" name="Nat. Chem. Biol.">
        <title>Reveromycin A biosynthesis uses RevG and RevJ for stereospecific spiroacetal formation.</title>
        <authorList>
            <person name="Takahashi S."/>
            <person name="Toyoda A."/>
            <person name="Sekiyama Y."/>
            <person name="Takagi H."/>
            <person name="Nogawa T."/>
            <person name="Uramoto M."/>
            <person name="Suzuki R."/>
            <person name="Koshino H."/>
            <person name="Kumano T."/>
            <person name="Panthee S."/>
            <person name="Dairi T."/>
            <person name="Ishikawa J."/>
            <person name="Ikeda H."/>
            <person name="Sakaki Y."/>
            <person name="Osada H."/>
        </authorList>
    </citation>
    <scope>NUCLEOTIDE SEQUENCE [LARGE SCALE GENOMIC DNA]</scope>
    <source>
        <strain evidence="6 7">SN-593</strain>
    </source>
</reference>
<dbReference type="KEGG" id="arev:RVR_7036"/>
<protein>
    <submittedName>
        <fullName evidence="6">Putative regulatory protein</fullName>
    </submittedName>
</protein>
<dbReference type="Gene3D" id="1.10.357.10">
    <property type="entry name" value="Tetracycline Repressor, domain 2"/>
    <property type="match status" value="1"/>
</dbReference>